<organism evidence="2 3">
    <name type="scientific">Aegilops tauschii subsp. strangulata</name>
    <name type="common">Goatgrass</name>
    <dbReference type="NCBI Taxonomy" id="200361"/>
    <lineage>
        <taxon>Eukaryota</taxon>
        <taxon>Viridiplantae</taxon>
        <taxon>Streptophyta</taxon>
        <taxon>Embryophyta</taxon>
        <taxon>Tracheophyta</taxon>
        <taxon>Spermatophyta</taxon>
        <taxon>Magnoliopsida</taxon>
        <taxon>Liliopsida</taxon>
        <taxon>Poales</taxon>
        <taxon>Poaceae</taxon>
        <taxon>BOP clade</taxon>
        <taxon>Pooideae</taxon>
        <taxon>Triticodae</taxon>
        <taxon>Triticeae</taxon>
        <taxon>Triticinae</taxon>
        <taxon>Aegilops</taxon>
    </lineage>
</organism>
<proteinExistence type="predicted"/>
<reference evidence="2" key="3">
    <citation type="journal article" date="2017" name="Nature">
        <title>Genome sequence of the progenitor of the wheat D genome Aegilops tauschii.</title>
        <authorList>
            <person name="Luo M.C."/>
            <person name="Gu Y.Q."/>
            <person name="Puiu D."/>
            <person name="Wang H."/>
            <person name="Twardziok S.O."/>
            <person name="Deal K.R."/>
            <person name="Huo N."/>
            <person name="Zhu T."/>
            <person name="Wang L."/>
            <person name="Wang Y."/>
            <person name="McGuire P.E."/>
            <person name="Liu S."/>
            <person name="Long H."/>
            <person name="Ramasamy R.K."/>
            <person name="Rodriguez J.C."/>
            <person name="Van S.L."/>
            <person name="Yuan L."/>
            <person name="Wang Z."/>
            <person name="Xia Z."/>
            <person name="Xiao L."/>
            <person name="Anderson O.D."/>
            <person name="Ouyang S."/>
            <person name="Liang Y."/>
            <person name="Zimin A.V."/>
            <person name="Pertea G."/>
            <person name="Qi P."/>
            <person name="Bennetzen J.L."/>
            <person name="Dai X."/>
            <person name="Dawson M.W."/>
            <person name="Muller H.G."/>
            <person name="Kugler K."/>
            <person name="Rivarola-Duarte L."/>
            <person name="Spannagl M."/>
            <person name="Mayer K.F.X."/>
            <person name="Lu F.H."/>
            <person name="Bevan M.W."/>
            <person name="Leroy P."/>
            <person name="Li P."/>
            <person name="You F.M."/>
            <person name="Sun Q."/>
            <person name="Liu Z."/>
            <person name="Lyons E."/>
            <person name="Wicker T."/>
            <person name="Salzberg S.L."/>
            <person name="Devos K.M."/>
            <person name="Dvorak J."/>
        </authorList>
    </citation>
    <scope>NUCLEOTIDE SEQUENCE [LARGE SCALE GENOMIC DNA]</scope>
    <source>
        <strain evidence="2">cv. AL8/78</strain>
    </source>
</reference>
<keyword evidence="1" id="KW-0472">Membrane</keyword>
<reference evidence="2" key="5">
    <citation type="journal article" date="2021" name="G3 (Bethesda)">
        <title>Aegilops tauschii genome assembly Aet v5.0 features greater sequence contiguity and improved annotation.</title>
        <authorList>
            <person name="Wang L."/>
            <person name="Zhu T."/>
            <person name="Rodriguez J.C."/>
            <person name="Deal K.R."/>
            <person name="Dubcovsky J."/>
            <person name="McGuire P.E."/>
            <person name="Lux T."/>
            <person name="Spannagl M."/>
            <person name="Mayer K.F.X."/>
            <person name="Baldrich P."/>
            <person name="Meyers B.C."/>
            <person name="Huo N."/>
            <person name="Gu Y.Q."/>
            <person name="Zhou H."/>
            <person name="Devos K.M."/>
            <person name="Bennetzen J.L."/>
            <person name="Unver T."/>
            <person name="Budak H."/>
            <person name="Gulick P.J."/>
            <person name="Galiba G."/>
            <person name="Kalapos B."/>
            <person name="Nelson D.R."/>
            <person name="Li P."/>
            <person name="You F.M."/>
            <person name="Luo M.C."/>
            <person name="Dvorak J."/>
        </authorList>
    </citation>
    <scope>NUCLEOTIDE SEQUENCE [LARGE SCALE GENOMIC DNA]</scope>
    <source>
        <strain evidence="2">cv. AL8/78</strain>
    </source>
</reference>
<reference evidence="3" key="1">
    <citation type="journal article" date="2014" name="Science">
        <title>Ancient hybridizations among the ancestral genomes of bread wheat.</title>
        <authorList>
            <consortium name="International Wheat Genome Sequencing Consortium,"/>
            <person name="Marcussen T."/>
            <person name="Sandve S.R."/>
            <person name="Heier L."/>
            <person name="Spannagl M."/>
            <person name="Pfeifer M."/>
            <person name="Jakobsen K.S."/>
            <person name="Wulff B.B."/>
            <person name="Steuernagel B."/>
            <person name="Mayer K.F."/>
            <person name="Olsen O.A."/>
        </authorList>
    </citation>
    <scope>NUCLEOTIDE SEQUENCE [LARGE SCALE GENOMIC DNA]</scope>
    <source>
        <strain evidence="3">cv. AL8/78</strain>
    </source>
</reference>
<evidence type="ECO:0000313" key="3">
    <source>
        <dbReference type="Proteomes" id="UP000015105"/>
    </source>
</evidence>
<dbReference type="Gramene" id="AET7Gv20927500.6">
    <property type="protein sequence ID" value="AET7Gv20927500.6"/>
    <property type="gene ID" value="AET7Gv20927500"/>
</dbReference>
<dbReference type="EnsemblPlants" id="AET7Gv20927500.6">
    <property type="protein sequence ID" value="AET7Gv20927500.6"/>
    <property type="gene ID" value="AET7Gv20927500"/>
</dbReference>
<dbReference type="AlphaFoldDB" id="A0A453SFV7"/>
<reference evidence="3" key="2">
    <citation type="journal article" date="2017" name="Nat. Plants">
        <title>The Aegilops tauschii genome reveals multiple impacts of transposons.</title>
        <authorList>
            <person name="Zhao G."/>
            <person name="Zou C."/>
            <person name="Li K."/>
            <person name="Wang K."/>
            <person name="Li T."/>
            <person name="Gao L."/>
            <person name="Zhang X."/>
            <person name="Wang H."/>
            <person name="Yang Z."/>
            <person name="Liu X."/>
            <person name="Jiang W."/>
            <person name="Mao L."/>
            <person name="Kong X."/>
            <person name="Jiao Y."/>
            <person name="Jia J."/>
        </authorList>
    </citation>
    <scope>NUCLEOTIDE SEQUENCE [LARGE SCALE GENOMIC DNA]</scope>
    <source>
        <strain evidence="3">cv. AL8/78</strain>
    </source>
</reference>
<evidence type="ECO:0000256" key="1">
    <source>
        <dbReference type="SAM" id="Phobius"/>
    </source>
</evidence>
<dbReference type="Proteomes" id="UP000015105">
    <property type="component" value="Chromosome 7D"/>
</dbReference>
<dbReference type="EnsemblPlants" id="AET7Gv20927500.9">
    <property type="protein sequence ID" value="AET7Gv20927500.9"/>
    <property type="gene ID" value="AET7Gv20927500"/>
</dbReference>
<dbReference type="EnsemblPlants" id="AET7Gv20927500.7">
    <property type="protein sequence ID" value="AET7Gv20927500.7"/>
    <property type="gene ID" value="AET7Gv20927500"/>
</dbReference>
<protein>
    <submittedName>
        <fullName evidence="2">Uncharacterized protein</fullName>
    </submittedName>
</protein>
<dbReference type="Gramene" id="AET7Gv20927500.9">
    <property type="protein sequence ID" value="AET7Gv20927500.9"/>
    <property type="gene ID" value="AET7Gv20927500"/>
</dbReference>
<feature type="transmembrane region" description="Helical" evidence="1">
    <location>
        <begin position="52"/>
        <end position="76"/>
    </location>
</feature>
<reference evidence="2" key="4">
    <citation type="submission" date="2019-03" db="UniProtKB">
        <authorList>
            <consortium name="EnsemblPlants"/>
        </authorList>
    </citation>
    <scope>IDENTIFICATION</scope>
</reference>
<sequence length="94" mass="11156">MRIGVDGIRGNASLARLVFVWEPIFRGLTLNFHYSSSVVYISHRANWSDLPVLAVGLLDLWMYWYNSVIVFCFLFLRKRKYQSFWNPIAHRVEM</sequence>
<keyword evidence="1" id="KW-0812">Transmembrane</keyword>
<keyword evidence="3" id="KW-1185">Reference proteome</keyword>
<dbReference type="Gramene" id="AET7Gv20927500.7">
    <property type="protein sequence ID" value="AET7Gv20927500.7"/>
    <property type="gene ID" value="AET7Gv20927500"/>
</dbReference>
<accession>A0A453SFV7</accession>
<keyword evidence="1" id="KW-1133">Transmembrane helix</keyword>
<name>A0A453SFV7_AEGTS</name>
<evidence type="ECO:0000313" key="2">
    <source>
        <dbReference type="EnsemblPlants" id="AET7Gv20927500.6"/>
    </source>
</evidence>